<keyword evidence="2" id="KW-0472">Membrane</keyword>
<dbReference type="GO" id="GO:0006465">
    <property type="term" value="P:signal peptide processing"/>
    <property type="evidence" value="ECO:0007669"/>
    <property type="project" value="TreeGrafter"/>
</dbReference>
<feature type="domain" description="Prepilin type IV endopeptidase peptidase" evidence="3">
    <location>
        <begin position="66"/>
        <end position="168"/>
    </location>
</feature>
<evidence type="ECO:0000313" key="4">
    <source>
        <dbReference type="EMBL" id="SUP41887.1"/>
    </source>
</evidence>
<evidence type="ECO:0000313" key="5">
    <source>
        <dbReference type="Proteomes" id="UP000255367"/>
    </source>
</evidence>
<reference evidence="4 5" key="1">
    <citation type="submission" date="2018-06" db="EMBL/GenBank/DDBJ databases">
        <authorList>
            <consortium name="Pathogen Informatics"/>
            <person name="Doyle S."/>
        </authorList>
    </citation>
    <scope>NUCLEOTIDE SEQUENCE [LARGE SCALE GENOMIC DNA]</scope>
    <source>
        <strain evidence="4 5">NCTC12020</strain>
    </source>
</reference>
<dbReference type="PANTHER" id="PTHR30487">
    <property type="entry name" value="TYPE 4 PREPILIN-LIKE PROTEINS LEADER PEPTIDE-PROCESSING ENZYME"/>
    <property type="match status" value="1"/>
</dbReference>
<feature type="transmembrane region" description="Helical" evidence="2">
    <location>
        <begin position="61"/>
        <end position="78"/>
    </location>
</feature>
<dbReference type="GO" id="GO:0005886">
    <property type="term" value="C:plasma membrane"/>
    <property type="evidence" value="ECO:0007669"/>
    <property type="project" value="TreeGrafter"/>
</dbReference>
<protein>
    <submittedName>
        <fullName evidence="4">Type IV leader peptidase family</fullName>
    </submittedName>
</protein>
<gene>
    <name evidence="4" type="ORF">NCTC12020_00701</name>
</gene>
<dbReference type="OrthoDB" id="9789291at2"/>
<dbReference type="Pfam" id="PF01478">
    <property type="entry name" value="Peptidase_A24"/>
    <property type="match status" value="1"/>
</dbReference>
<proteinExistence type="inferred from homology"/>
<dbReference type="PANTHER" id="PTHR30487:SF0">
    <property type="entry name" value="PREPILIN LEADER PEPTIDASE_N-METHYLTRANSFERASE-RELATED"/>
    <property type="match status" value="1"/>
</dbReference>
<dbReference type="EMBL" id="UHIO01000001">
    <property type="protein sequence ID" value="SUP41887.1"/>
    <property type="molecule type" value="Genomic_DNA"/>
</dbReference>
<comment type="similarity">
    <text evidence="1">Belongs to the peptidase A24 family.</text>
</comment>
<keyword evidence="2" id="KW-1133">Transmembrane helix</keyword>
<keyword evidence="2" id="KW-0812">Transmembrane</keyword>
<sequence>MWLQYSLGSIGGLLAGLGSFYLLDELVIERERRFDKFYMLCVGMGLLVGLSGAYLMKSLSMLFLTIIFGSTLFIGATIDKQYLILPDEGAILLLISGLSRIWLLNISWQFVLMGVSLVWLGGSFLQKVTNGGLGLGDIKWCSVFACWLSLEALWYTIVLAFVGGTCWLLLYWLVTKRTLHILPFGPFLCIAAWIMYLWEQGGGLISI</sequence>
<dbReference type="RefSeq" id="WP_115309929.1">
    <property type="nucleotide sequence ID" value="NZ_UHIO01000001.1"/>
</dbReference>
<evidence type="ECO:0000259" key="3">
    <source>
        <dbReference type="Pfam" id="PF01478"/>
    </source>
</evidence>
<keyword evidence="5" id="KW-1185">Reference proteome</keyword>
<dbReference type="Proteomes" id="UP000255367">
    <property type="component" value="Unassembled WGS sequence"/>
</dbReference>
<feature type="transmembrane region" description="Helical" evidence="2">
    <location>
        <begin position="36"/>
        <end position="55"/>
    </location>
</feature>
<dbReference type="InterPro" id="IPR050882">
    <property type="entry name" value="Prepilin_peptidase/N-MTase"/>
</dbReference>
<feature type="transmembrane region" description="Helical" evidence="2">
    <location>
        <begin position="90"/>
        <end position="120"/>
    </location>
</feature>
<name>A0A380NKS4_9FIRM</name>
<evidence type="ECO:0000256" key="1">
    <source>
        <dbReference type="ARBA" id="ARBA00005801"/>
    </source>
</evidence>
<feature type="transmembrane region" description="Helical" evidence="2">
    <location>
        <begin position="6"/>
        <end position="24"/>
    </location>
</feature>
<evidence type="ECO:0000256" key="2">
    <source>
        <dbReference type="SAM" id="Phobius"/>
    </source>
</evidence>
<accession>A0A380NKS4</accession>
<dbReference type="AlphaFoldDB" id="A0A380NKS4"/>
<feature type="transmembrane region" description="Helical" evidence="2">
    <location>
        <begin position="152"/>
        <end position="174"/>
    </location>
</feature>
<dbReference type="InterPro" id="IPR000045">
    <property type="entry name" value="Prepilin_IV_endopep_pep"/>
</dbReference>
<dbReference type="GO" id="GO:0004190">
    <property type="term" value="F:aspartic-type endopeptidase activity"/>
    <property type="evidence" value="ECO:0007669"/>
    <property type="project" value="InterPro"/>
</dbReference>
<organism evidence="4 5">
    <name type="scientific">Veillonella criceti</name>
    <dbReference type="NCBI Taxonomy" id="103891"/>
    <lineage>
        <taxon>Bacteria</taxon>
        <taxon>Bacillati</taxon>
        <taxon>Bacillota</taxon>
        <taxon>Negativicutes</taxon>
        <taxon>Veillonellales</taxon>
        <taxon>Veillonellaceae</taxon>
        <taxon>Veillonella</taxon>
    </lineage>
</organism>
<feature type="transmembrane region" description="Helical" evidence="2">
    <location>
        <begin position="181"/>
        <end position="198"/>
    </location>
</feature>